<dbReference type="Proteomes" id="UP000887563">
    <property type="component" value="Unplaced"/>
</dbReference>
<proteinExistence type="predicted"/>
<name>A0A914MZT3_MELIC</name>
<evidence type="ECO:0000313" key="1">
    <source>
        <dbReference type="Proteomes" id="UP000887563"/>
    </source>
</evidence>
<dbReference type="WBParaSite" id="Minc3s02861g31849">
    <property type="protein sequence ID" value="Minc3s02861g31849"/>
    <property type="gene ID" value="Minc3s02861g31849"/>
</dbReference>
<keyword evidence="1" id="KW-1185">Reference proteome</keyword>
<dbReference type="PANTHER" id="PTHR45904:SF1">
    <property type="entry name" value="TRNA (URACIL-5-)-METHYLTRANSFERASE HOMOLOG B"/>
    <property type="match status" value="1"/>
</dbReference>
<reference evidence="2" key="1">
    <citation type="submission" date="2022-11" db="UniProtKB">
        <authorList>
            <consortium name="WormBaseParasite"/>
        </authorList>
    </citation>
    <scope>IDENTIFICATION</scope>
</reference>
<dbReference type="GO" id="GO:0003723">
    <property type="term" value="F:RNA binding"/>
    <property type="evidence" value="ECO:0007669"/>
    <property type="project" value="TreeGrafter"/>
</dbReference>
<organism evidence="1 2">
    <name type="scientific">Meloidogyne incognita</name>
    <name type="common">Southern root-knot nematode worm</name>
    <name type="synonym">Oxyuris incognita</name>
    <dbReference type="NCBI Taxonomy" id="6306"/>
    <lineage>
        <taxon>Eukaryota</taxon>
        <taxon>Metazoa</taxon>
        <taxon>Ecdysozoa</taxon>
        <taxon>Nematoda</taxon>
        <taxon>Chromadorea</taxon>
        <taxon>Rhabditida</taxon>
        <taxon>Tylenchina</taxon>
        <taxon>Tylenchomorpha</taxon>
        <taxon>Tylenchoidea</taxon>
        <taxon>Meloidogynidae</taxon>
        <taxon>Meloidogyninae</taxon>
        <taxon>Meloidogyne</taxon>
        <taxon>Meloidogyne incognita group</taxon>
    </lineage>
</organism>
<dbReference type="InterPro" id="IPR045850">
    <property type="entry name" value="TRM2_met"/>
</dbReference>
<protein>
    <submittedName>
        <fullName evidence="2">RRM domain-containing protein</fullName>
    </submittedName>
</protein>
<evidence type="ECO:0000313" key="2">
    <source>
        <dbReference type="WBParaSite" id="Minc3s02861g31849"/>
    </source>
</evidence>
<accession>A0A914MZT3</accession>
<sequence>MEENKQVYRVKLTNLPKYMGFADINKFVKNNLGKIGFSKLKYNGHVTFFNLASEEDAIESAKILNNSIFKKENVNAEVIVKKGENEKKPVKNVNTFKTAADMVTPLANMPYEEQLEFKFNLSHDIMLYIIRKLNYANVYDTFCYNVLQKVFFFIFF</sequence>
<dbReference type="PANTHER" id="PTHR45904">
    <property type="entry name" value="TRNA (URACIL-5-)-METHYLTRANSFERASE"/>
    <property type="match status" value="1"/>
</dbReference>
<dbReference type="AlphaFoldDB" id="A0A914MZT3"/>